<dbReference type="AlphaFoldDB" id="A0A426YP34"/>
<comment type="caution">
    <text evidence="2">The sequence shown here is derived from an EMBL/GenBank/DDBJ whole genome shotgun (WGS) entry which is preliminary data.</text>
</comment>
<evidence type="ECO:0000313" key="2">
    <source>
        <dbReference type="EMBL" id="RRT53471.1"/>
    </source>
</evidence>
<gene>
    <name evidence="2" type="ORF">B296_00049844</name>
</gene>
<sequence length="92" mass="10264">MRTKRAPNLRDLLERERSQSRELQVEQGEGTGGSRNAGQRRNKWPIRAGITSGESDSREPTSRLSDAAETAAREKRIGLCREKVKAAGETKE</sequence>
<feature type="region of interest" description="Disordered" evidence="1">
    <location>
        <begin position="1"/>
        <end position="76"/>
    </location>
</feature>
<reference evidence="2 3" key="1">
    <citation type="journal article" date="2014" name="Agronomy (Basel)">
        <title>A Draft Genome Sequence for Ensete ventricosum, the Drought-Tolerant Tree Against Hunger.</title>
        <authorList>
            <person name="Harrison J."/>
            <person name="Moore K.A."/>
            <person name="Paszkiewicz K."/>
            <person name="Jones T."/>
            <person name="Grant M."/>
            <person name="Ambacheew D."/>
            <person name="Muzemil S."/>
            <person name="Studholme D.J."/>
        </authorList>
    </citation>
    <scope>NUCLEOTIDE SEQUENCE [LARGE SCALE GENOMIC DNA]</scope>
</reference>
<evidence type="ECO:0000256" key="1">
    <source>
        <dbReference type="SAM" id="MobiDB-lite"/>
    </source>
</evidence>
<accession>A0A426YP34</accession>
<dbReference type="EMBL" id="AMZH03011128">
    <property type="protein sequence ID" value="RRT53471.1"/>
    <property type="molecule type" value="Genomic_DNA"/>
</dbReference>
<name>A0A426YP34_ENSVE</name>
<protein>
    <submittedName>
        <fullName evidence="2">Uncharacterized protein</fullName>
    </submittedName>
</protein>
<organism evidence="2 3">
    <name type="scientific">Ensete ventricosum</name>
    <name type="common">Abyssinian banana</name>
    <name type="synonym">Musa ensete</name>
    <dbReference type="NCBI Taxonomy" id="4639"/>
    <lineage>
        <taxon>Eukaryota</taxon>
        <taxon>Viridiplantae</taxon>
        <taxon>Streptophyta</taxon>
        <taxon>Embryophyta</taxon>
        <taxon>Tracheophyta</taxon>
        <taxon>Spermatophyta</taxon>
        <taxon>Magnoliopsida</taxon>
        <taxon>Liliopsida</taxon>
        <taxon>Zingiberales</taxon>
        <taxon>Musaceae</taxon>
        <taxon>Ensete</taxon>
    </lineage>
</organism>
<feature type="compositionally biased region" description="Basic and acidic residues" evidence="1">
    <location>
        <begin position="11"/>
        <end position="24"/>
    </location>
</feature>
<proteinExistence type="predicted"/>
<evidence type="ECO:0000313" key="3">
    <source>
        <dbReference type="Proteomes" id="UP000287651"/>
    </source>
</evidence>
<dbReference type="Proteomes" id="UP000287651">
    <property type="component" value="Unassembled WGS sequence"/>
</dbReference>